<gene>
    <name evidence="2" type="ORF">BINO364_LOCUS10316</name>
</gene>
<evidence type="ECO:0000313" key="3">
    <source>
        <dbReference type="Proteomes" id="UP000838878"/>
    </source>
</evidence>
<reference evidence="2" key="1">
    <citation type="submission" date="2021-12" db="EMBL/GenBank/DDBJ databases">
        <authorList>
            <person name="Martin H S."/>
        </authorList>
    </citation>
    <scope>NUCLEOTIDE SEQUENCE</scope>
</reference>
<proteinExistence type="predicted"/>
<feature type="compositionally biased region" description="Polar residues" evidence="1">
    <location>
        <begin position="38"/>
        <end position="48"/>
    </location>
</feature>
<evidence type="ECO:0000313" key="2">
    <source>
        <dbReference type="EMBL" id="CAH0724631.1"/>
    </source>
</evidence>
<organism evidence="2 3">
    <name type="scientific">Brenthis ino</name>
    <name type="common">lesser marbled fritillary</name>
    <dbReference type="NCBI Taxonomy" id="405034"/>
    <lineage>
        <taxon>Eukaryota</taxon>
        <taxon>Metazoa</taxon>
        <taxon>Ecdysozoa</taxon>
        <taxon>Arthropoda</taxon>
        <taxon>Hexapoda</taxon>
        <taxon>Insecta</taxon>
        <taxon>Pterygota</taxon>
        <taxon>Neoptera</taxon>
        <taxon>Endopterygota</taxon>
        <taxon>Lepidoptera</taxon>
        <taxon>Glossata</taxon>
        <taxon>Ditrysia</taxon>
        <taxon>Papilionoidea</taxon>
        <taxon>Nymphalidae</taxon>
        <taxon>Heliconiinae</taxon>
        <taxon>Argynnini</taxon>
        <taxon>Brenthis</taxon>
    </lineage>
</organism>
<keyword evidence="3" id="KW-1185">Reference proteome</keyword>
<evidence type="ECO:0000256" key="1">
    <source>
        <dbReference type="SAM" id="MobiDB-lite"/>
    </source>
</evidence>
<feature type="non-terminal residue" evidence="2">
    <location>
        <position position="114"/>
    </location>
</feature>
<protein>
    <submittedName>
        <fullName evidence="2">Uncharacterized protein</fullName>
    </submittedName>
</protein>
<accession>A0A8J9YED1</accession>
<dbReference type="EMBL" id="OV170224">
    <property type="protein sequence ID" value="CAH0724631.1"/>
    <property type="molecule type" value="Genomic_DNA"/>
</dbReference>
<name>A0A8J9YED1_9NEOP</name>
<feature type="region of interest" description="Disordered" evidence="1">
    <location>
        <begin position="26"/>
        <end position="48"/>
    </location>
</feature>
<sequence length="114" mass="12399">MANSPTSIETQIDSFLEQFKRSASKAMEERMEWPDGSSPGSMVKSRSSCFTLDSPSVVRNVILKLARREVAKSVGRRYGNGDVSAAQRSRTVLATCSTASSDFIHGKCIAILLP</sequence>
<dbReference type="Proteomes" id="UP000838878">
    <property type="component" value="Chromosome 4"/>
</dbReference>
<dbReference type="AlphaFoldDB" id="A0A8J9YED1"/>
<dbReference type="OrthoDB" id="6888673at2759"/>